<reference evidence="2" key="1">
    <citation type="journal article" date="2023" name="Int. J. Syst. Evol. Microbiol.">
        <title>&lt;i&gt;Clostridium folliculivorans&lt;/i&gt; sp. nov., isolated from soil samples of an organic paddy in Japan.</title>
        <authorList>
            <person name="Tazawa J."/>
            <person name="Kobayashi H."/>
            <person name="Tanizawa Y."/>
            <person name="Uchino A."/>
            <person name="Tanaka F."/>
            <person name="Urashima Y."/>
            <person name="Miura S."/>
            <person name="Sakamoto M."/>
            <person name="Ohkuma M."/>
            <person name="Tohno M."/>
        </authorList>
    </citation>
    <scope>NUCLEOTIDE SEQUENCE</scope>
    <source>
        <strain evidence="2">D1-1</strain>
    </source>
</reference>
<evidence type="ECO:0008006" key="4">
    <source>
        <dbReference type="Google" id="ProtNLM"/>
    </source>
</evidence>
<proteinExistence type="predicted"/>
<keyword evidence="1" id="KW-1133">Transmembrane helix</keyword>
<protein>
    <recommendedName>
        <fullName evidence="4">Hydrolase</fullName>
    </recommendedName>
</protein>
<dbReference type="SUPFAM" id="SSF51445">
    <property type="entry name" value="(Trans)glycosidases"/>
    <property type="match status" value="1"/>
</dbReference>
<accession>A0A9W5Y0M6</accession>
<feature type="transmembrane region" description="Helical" evidence="1">
    <location>
        <begin position="34"/>
        <end position="56"/>
    </location>
</feature>
<name>A0A9W5Y0M6_9CLOT</name>
<feature type="transmembrane region" description="Helical" evidence="1">
    <location>
        <begin position="6"/>
        <end position="22"/>
    </location>
</feature>
<dbReference type="InterPro" id="IPR055151">
    <property type="entry name" value="GH113"/>
</dbReference>
<dbReference type="Proteomes" id="UP001057868">
    <property type="component" value="Unassembled WGS sequence"/>
</dbReference>
<dbReference type="Pfam" id="PF22612">
    <property type="entry name" value="GH113"/>
    <property type="match status" value="1"/>
</dbReference>
<dbReference type="CDD" id="cd19608">
    <property type="entry name" value="GH113_mannanase-like"/>
    <property type="match status" value="1"/>
</dbReference>
<organism evidence="2 3">
    <name type="scientific">Clostridium folliculivorans</name>
    <dbReference type="NCBI Taxonomy" id="2886038"/>
    <lineage>
        <taxon>Bacteria</taxon>
        <taxon>Bacillati</taxon>
        <taxon>Bacillota</taxon>
        <taxon>Clostridia</taxon>
        <taxon>Eubacteriales</taxon>
        <taxon>Clostridiaceae</taxon>
        <taxon>Clostridium</taxon>
    </lineage>
</organism>
<dbReference type="EMBL" id="BQXY01000001">
    <property type="protein sequence ID" value="GKU24430.1"/>
    <property type="molecule type" value="Genomic_DNA"/>
</dbReference>
<keyword evidence="1" id="KW-0812">Transmembrane</keyword>
<gene>
    <name evidence="2" type="ORF">CFOLD11_12560</name>
</gene>
<evidence type="ECO:0000313" key="2">
    <source>
        <dbReference type="EMBL" id="GKU24430.1"/>
    </source>
</evidence>
<evidence type="ECO:0000256" key="1">
    <source>
        <dbReference type="SAM" id="Phobius"/>
    </source>
</evidence>
<dbReference type="InterPro" id="IPR017853">
    <property type="entry name" value="GH"/>
</dbReference>
<dbReference type="Gene3D" id="3.20.20.80">
    <property type="entry name" value="Glycosidases"/>
    <property type="match status" value="1"/>
</dbReference>
<keyword evidence="1" id="KW-0472">Membrane</keyword>
<comment type="caution">
    <text evidence="2">The sequence shown here is derived from an EMBL/GenBank/DDBJ whole genome shotgun (WGS) entry which is preliminary data.</text>
</comment>
<evidence type="ECO:0000313" key="3">
    <source>
        <dbReference type="Proteomes" id="UP001057868"/>
    </source>
</evidence>
<sequence length="565" mass="65234">MQNIVLSIIIFLLIIILILALVKYLKNKYNPKPFTINILIVSVVSILGGLIILGLWSSGLRVTPLQASRANKLIEADGKFFKEIKVDDKFLHIYYNPKEKLYRTTLTNHVGFLYTSKSSTYYYPHEEDKVVTLGGSDIQTEDGHESVLYIANKDPEVTEFAVLDSDGNYVSRQPAKSEEPIIVQYKYPNGENVLNYKILALNKDLDAVYYYGYPTNSNNISINDYRWYVMKNEKLDSKFAAKIKSGNLVTNYKIDTVLKDIDALGLNTLNIPVVIAISDLSSSDMSIDKNSEEQAIKLIKKLQGKNINIILEPYPWISNGSKTETEWNPKDIDAFFNNWKTKVLKPLIDDIAVPYHVECFNIGSSFTKIENYEDQFCEMIDFVKSQYKGLVTYRTSWWITTNWNDPSTKKIEDNLKTAYNKKLNNKLFSKLDFISIASYFELTENDKNTVDNLVSALQSTQRYNRKQNVKQEIKNFNTKWNKPIFFGELGFPPKDKASIEPWNPYLTYKWNDKEQANCFQAYKTVFENEPWNLGFSIFAIGSKESDNNYYPSDDTMEIIKGWYSK</sequence>
<keyword evidence="3" id="KW-1185">Reference proteome</keyword>
<dbReference type="AlphaFoldDB" id="A0A9W5Y0M6"/>